<dbReference type="EMBL" id="QFQP01000004">
    <property type="protein sequence ID" value="PZR16060.1"/>
    <property type="molecule type" value="Genomic_DNA"/>
</dbReference>
<sequence length="224" mass="24855">MASIGVFSDSDGDLEAFDTALKLLASKGARRFLFAGGRFDDLDEWVKWKREEVKAQSDYSSGDFLEDVKRYLIGLDQVDRPAAFGTAHEQVRAIEELTRMKDKILRAPEKGSLAYQDTAVPRKVLEMLGDSLCCLVHDKNDLDKEDMINAVVLVHGKDAEPKVVQIGPRTFITPGRLKGDTRTVGLLETLERQVVYSAFTLDGTPVITRQPIQIGSGKTKLSVK</sequence>
<accession>A0A2W5TKF2</accession>
<protein>
    <submittedName>
        <fullName evidence="1">Uncharacterized protein</fullName>
    </submittedName>
</protein>
<evidence type="ECO:0000313" key="1">
    <source>
        <dbReference type="EMBL" id="PZR16060.1"/>
    </source>
</evidence>
<organism evidence="1 2">
    <name type="scientific">Archangium gephyra</name>
    <dbReference type="NCBI Taxonomy" id="48"/>
    <lineage>
        <taxon>Bacteria</taxon>
        <taxon>Pseudomonadati</taxon>
        <taxon>Myxococcota</taxon>
        <taxon>Myxococcia</taxon>
        <taxon>Myxococcales</taxon>
        <taxon>Cystobacterineae</taxon>
        <taxon>Archangiaceae</taxon>
        <taxon>Archangium</taxon>
    </lineage>
</organism>
<gene>
    <name evidence="1" type="ORF">DI536_07125</name>
</gene>
<name>A0A2W5TKF2_9BACT</name>
<proteinExistence type="predicted"/>
<evidence type="ECO:0000313" key="2">
    <source>
        <dbReference type="Proteomes" id="UP000249061"/>
    </source>
</evidence>
<dbReference type="Proteomes" id="UP000249061">
    <property type="component" value="Unassembled WGS sequence"/>
</dbReference>
<reference evidence="1 2" key="1">
    <citation type="submission" date="2017-08" db="EMBL/GenBank/DDBJ databases">
        <title>Infants hospitalized years apart are colonized by the same room-sourced microbial strains.</title>
        <authorList>
            <person name="Brooks B."/>
            <person name="Olm M.R."/>
            <person name="Firek B.A."/>
            <person name="Baker R."/>
            <person name="Thomas B.C."/>
            <person name="Morowitz M.J."/>
            <person name="Banfield J.F."/>
        </authorList>
    </citation>
    <scope>NUCLEOTIDE SEQUENCE [LARGE SCALE GENOMIC DNA]</scope>
    <source>
        <strain evidence="1">S2_003_000_R2_14</strain>
    </source>
</reference>
<dbReference type="AlphaFoldDB" id="A0A2W5TKF2"/>
<comment type="caution">
    <text evidence="1">The sequence shown here is derived from an EMBL/GenBank/DDBJ whole genome shotgun (WGS) entry which is preliminary data.</text>
</comment>